<dbReference type="AlphaFoldDB" id="A0A0C3FBE3"/>
<accession>A0A0C3FBE3</accession>
<dbReference type="InParanoid" id="A0A0C3FBE3"/>
<reference evidence="1 2" key="1">
    <citation type="submission" date="2014-04" db="EMBL/GenBank/DDBJ databases">
        <authorList>
            <consortium name="DOE Joint Genome Institute"/>
            <person name="Kuo A."/>
            <person name="Tarkka M."/>
            <person name="Buscot F."/>
            <person name="Kohler A."/>
            <person name="Nagy L.G."/>
            <person name="Floudas D."/>
            <person name="Copeland A."/>
            <person name="Barry K.W."/>
            <person name="Cichocki N."/>
            <person name="Veneault-Fourrey C."/>
            <person name="LaButti K."/>
            <person name="Lindquist E.A."/>
            <person name="Lipzen A."/>
            <person name="Lundell T."/>
            <person name="Morin E."/>
            <person name="Murat C."/>
            <person name="Sun H."/>
            <person name="Tunlid A."/>
            <person name="Henrissat B."/>
            <person name="Grigoriev I.V."/>
            <person name="Hibbett D.S."/>
            <person name="Martin F."/>
            <person name="Nordberg H.P."/>
            <person name="Cantor M.N."/>
            <person name="Hua S.X."/>
        </authorList>
    </citation>
    <scope>NUCLEOTIDE SEQUENCE [LARGE SCALE GENOMIC DNA]</scope>
    <source>
        <strain evidence="1 2">F 1598</strain>
    </source>
</reference>
<dbReference type="HOGENOM" id="CLU_2979903_0_0_1"/>
<reference evidence="2" key="2">
    <citation type="submission" date="2015-01" db="EMBL/GenBank/DDBJ databases">
        <title>Evolutionary Origins and Diversification of the Mycorrhizal Mutualists.</title>
        <authorList>
            <consortium name="DOE Joint Genome Institute"/>
            <consortium name="Mycorrhizal Genomics Consortium"/>
            <person name="Kohler A."/>
            <person name="Kuo A."/>
            <person name="Nagy L.G."/>
            <person name="Floudas D."/>
            <person name="Copeland A."/>
            <person name="Barry K.W."/>
            <person name="Cichocki N."/>
            <person name="Veneault-Fourrey C."/>
            <person name="LaButti K."/>
            <person name="Lindquist E.A."/>
            <person name="Lipzen A."/>
            <person name="Lundell T."/>
            <person name="Morin E."/>
            <person name="Murat C."/>
            <person name="Riley R."/>
            <person name="Ohm R."/>
            <person name="Sun H."/>
            <person name="Tunlid A."/>
            <person name="Henrissat B."/>
            <person name="Grigoriev I.V."/>
            <person name="Hibbett D.S."/>
            <person name="Martin F."/>
        </authorList>
    </citation>
    <scope>NUCLEOTIDE SEQUENCE [LARGE SCALE GENOMIC DNA]</scope>
    <source>
        <strain evidence="2">F 1598</strain>
    </source>
</reference>
<evidence type="ECO:0000313" key="2">
    <source>
        <dbReference type="Proteomes" id="UP000054166"/>
    </source>
</evidence>
<organism evidence="1 2">
    <name type="scientific">Piloderma croceum (strain F 1598)</name>
    <dbReference type="NCBI Taxonomy" id="765440"/>
    <lineage>
        <taxon>Eukaryota</taxon>
        <taxon>Fungi</taxon>
        <taxon>Dikarya</taxon>
        <taxon>Basidiomycota</taxon>
        <taxon>Agaricomycotina</taxon>
        <taxon>Agaricomycetes</taxon>
        <taxon>Agaricomycetidae</taxon>
        <taxon>Atheliales</taxon>
        <taxon>Atheliaceae</taxon>
        <taxon>Piloderma</taxon>
    </lineage>
</organism>
<protein>
    <submittedName>
        <fullName evidence="1">Uncharacterized protein</fullName>
    </submittedName>
</protein>
<sequence length="58" mass="6646">MVLQVLSKNDHTKRYRFITELTDPRVALVSKFLLGKQSPRRISPFTGSGFTPITPRSR</sequence>
<dbReference type="EMBL" id="KN832996">
    <property type="protein sequence ID" value="KIM82015.1"/>
    <property type="molecule type" value="Genomic_DNA"/>
</dbReference>
<dbReference type="Proteomes" id="UP000054166">
    <property type="component" value="Unassembled WGS sequence"/>
</dbReference>
<proteinExistence type="predicted"/>
<name>A0A0C3FBE3_PILCF</name>
<gene>
    <name evidence="1" type="ORF">PILCRDRAFT_820906</name>
</gene>
<evidence type="ECO:0000313" key="1">
    <source>
        <dbReference type="EMBL" id="KIM82015.1"/>
    </source>
</evidence>
<keyword evidence="2" id="KW-1185">Reference proteome</keyword>